<dbReference type="EMBL" id="DSKI01000284">
    <property type="protein sequence ID" value="HEB43118.1"/>
    <property type="molecule type" value="Genomic_DNA"/>
</dbReference>
<proteinExistence type="predicted"/>
<protein>
    <submittedName>
        <fullName evidence="1">Uncharacterized protein</fullName>
    </submittedName>
</protein>
<organism evidence="1">
    <name type="scientific">Agrobacterium albertimagni</name>
    <dbReference type="NCBI Taxonomy" id="147266"/>
    <lineage>
        <taxon>Bacteria</taxon>
        <taxon>Pseudomonadati</taxon>
        <taxon>Pseudomonadota</taxon>
        <taxon>Alphaproteobacteria</taxon>
        <taxon>Hyphomicrobiales</taxon>
        <taxon>Rhizobiaceae</taxon>
        <taxon>Rhizobium/Agrobacterium group</taxon>
        <taxon>Agrobacterium</taxon>
    </lineage>
</organism>
<comment type="caution">
    <text evidence="1">The sequence shown here is derived from an EMBL/GenBank/DDBJ whole genome shotgun (WGS) entry which is preliminary data.</text>
</comment>
<reference evidence="1" key="1">
    <citation type="journal article" date="2020" name="mSystems">
        <title>Genome- and Community-Level Interaction Insights into Carbon Utilization and Element Cycling Functions of Hydrothermarchaeota in Hydrothermal Sediment.</title>
        <authorList>
            <person name="Zhou Z."/>
            <person name="Liu Y."/>
            <person name="Xu W."/>
            <person name="Pan J."/>
            <person name="Luo Z.H."/>
            <person name="Li M."/>
        </authorList>
    </citation>
    <scope>NUCLEOTIDE SEQUENCE [LARGE SCALE GENOMIC DNA]</scope>
    <source>
        <strain evidence="1">SpSt-243</strain>
    </source>
</reference>
<sequence>MTAYFPESNPKGELRLRPCLVLDVFESEDGGEFACRVAYGTKHIKFVQRKGLDLIIQNAADLDMLGLPYATRFALDDDCYADLPWTPEFFGPWEGYPSPAISFLPEEYQKEYAYIMMLRSARGM</sequence>
<name>A0A7C1SH25_9HYPH</name>
<gene>
    <name evidence="1" type="ORF">ENP70_05325</name>
</gene>
<accession>A0A7C1SH25</accession>
<evidence type="ECO:0000313" key="1">
    <source>
        <dbReference type="EMBL" id="HEB43118.1"/>
    </source>
</evidence>
<dbReference type="AlphaFoldDB" id="A0A7C1SH25"/>